<evidence type="ECO:0000256" key="5">
    <source>
        <dbReference type="ARBA" id="ARBA00022692"/>
    </source>
</evidence>
<keyword evidence="10" id="KW-0675">Receptor</keyword>
<dbReference type="GO" id="GO:0071939">
    <property type="term" value="P:vitamin A import into cell"/>
    <property type="evidence" value="ECO:0007669"/>
    <property type="project" value="TreeGrafter"/>
</dbReference>
<evidence type="ECO:0000256" key="4">
    <source>
        <dbReference type="ARBA" id="ARBA00022475"/>
    </source>
</evidence>
<keyword evidence="5 12" id="KW-0812">Transmembrane</keyword>
<accession>A0A4W3HKR5</accession>
<dbReference type="InParanoid" id="A0A4W3HKR5"/>
<evidence type="ECO:0000256" key="10">
    <source>
        <dbReference type="ARBA" id="ARBA00023170"/>
    </source>
</evidence>
<dbReference type="OrthoDB" id="9939815at2759"/>
<evidence type="ECO:0000313" key="13">
    <source>
        <dbReference type="Ensembl" id="ENSCMIP00000015687.1"/>
    </source>
</evidence>
<feature type="transmembrane region" description="Helical" evidence="12">
    <location>
        <begin position="193"/>
        <end position="211"/>
    </location>
</feature>
<feature type="transmembrane region" description="Helical" evidence="12">
    <location>
        <begin position="455"/>
        <end position="473"/>
    </location>
</feature>
<evidence type="ECO:0000256" key="6">
    <source>
        <dbReference type="ARBA" id="ARBA00022893"/>
    </source>
</evidence>
<keyword evidence="8" id="KW-0683">Retinol-binding</keyword>
<sequence length="666" mass="75622">MASTNYSFDDDYSYWNIDYTDDREDPPKEIIEPCDPTVRVELYHICMAGISLVVLLALSFLVKRRRLCRNSCGGVPGLLHPVGLFEHGSHKGIPAAVFGLVFCSLCVVVLDDKPFPFIAESSEDTKEYWKILALLYYPALYYPLLACAAVKSKAGYLLGSLLSWVHCGIQIWHKAECPYSLEIYKYFSLIRSLPQLLFLAFLSLLYPLLLVKNDETSGKVGSNECLSNAYYTDYVKIMLRKKPSQGAEPVQVSIPSRIGAVIRSYIYIPMEGFRVPTKLVITMTVAIVSVYQVAVLIIVGVIPTLQKARSGVQEDVSYLLDEFHVSLSQNRAEVVGIVKYYFWVVEVCYLSAVAVSCVLTLLTLMRSMVLHRDNLRALYRGDTQRVFNCKRRIRPSRSSIASWMCFTGYQAAHVCLGLVIQQIVIFLCFLLFAFLIVIPILTGQNMIIFQILERMWPFWLTLILIVLLQHMLARFIFLQKNGETFSVTNRRTLYIFTYLLFTFNVLIGVIAAVWRLVLTALFNVIHFCRLDLGLLNRGVEMFDPGYYSYTNFLKTEVSQSHPVMKAFCSLLLHSRRSERGGGHQSKDVEEGIQLMQTDHKYTKAARSKRVKAKWCLLFTLLNNPSLVDARRSIGHLSTDMVLNGQLSLSPKDSKDELDKPEACGSE</sequence>
<feature type="transmembrane region" description="Helical" evidence="12">
    <location>
        <begin position="92"/>
        <end position="110"/>
    </location>
</feature>
<evidence type="ECO:0000313" key="14">
    <source>
        <dbReference type="Proteomes" id="UP000314986"/>
    </source>
</evidence>
<feature type="compositionally biased region" description="Basic and acidic residues" evidence="11">
    <location>
        <begin position="651"/>
        <end position="666"/>
    </location>
</feature>
<name>A0A4W3HKR5_CALMI</name>
<evidence type="ECO:0000256" key="3">
    <source>
        <dbReference type="ARBA" id="ARBA00022448"/>
    </source>
</evidence>
<dbReference type="GeneTree" id="ENSGT00940000153246"/>
<dbReference type="PANTHER" id="PTHR21444">
    <property type="entry name" value="COILED-COIL DOMAIN-CONTAINING PROTEIN 180"/>
    <property type="match status" value="1"/>
</dbReference>
<dbReference type="Proteomes" id="UP000314986">
    <property type="component" value="Unassembled WGS sequence"/>
</dbReference>
<dbReference type="CTD" id="64220"/>
<dbReference type="PANTHER" id="PTHR21444:SF16">
    <property type="entry name" value="RECEPTOR FOR RETINOL UPTAKE STRA6"/>
    <property type="match status" value="1"/>
</dbReference>
<feature type="transmembrane region" description="Helical" evidence="12">
    <location>
        <begin position="42"/>
        <end position="62"/>
    </location>
</feature>
<dbReference type="Pfam" id="PF14752">
    <property type="entry name" value="RBP_receptor"/>
    <property type="match status" value="1"/>
</dbReference>
<proteinExistence type="predicted"/>
<feature type="transmembrane region" description="Helical" evidence="12">
    <location>
        <begin position="340"/>
        <end position="364"/>
    </location>
</feature>
<evidence type="ECO:0000256" key="9">
    <source>
        <dbReference type="ARBA" id="ARBA00023136"/>
    </source>
</evidence>
<feature type="transmembrane region" description="Helical" evidence="12">
    <location>
        <begin position="156"/>
        <end position="173"/>
    </location>
</feature>
<reference evidence="13" key="5">
    <citation type="submission" date="2025-09" db="UniProtKB">
        <authorList>
            <consortium name="Ensembl"/>
        </authorList>
    </citation>
    <scope>IDENTIFICATION</scope>
</reference>
<reference evidence="14" key="1">
    <citation type="journal article" date="2006" name="Science">
        <title>Ancient noncoding elements conserved in the human genome.</title>
        <authorList>
            <person name="Venkatesh B."/>
            <person name="Kirkness E.F."/>
            <person name="Loh Y.H."/>
            <person name="Halpern A.L."/>
            <person name="Lee A.P."/>
            <person name="Johnson J."/>
            <person name="Dandona N."/>
            <person name="Viswanathan L.D."/>
            <person name="Tay A."/>
            <person name="Venter J.C."/>
            <person name="Strausberg R.L."/>
            <person name="Brenner S."/>
        </authorList>
    </citation>
    <scope>NUCLEOTIDE SEQUENCE [LARGE SCALE GENOMIC DNA]</scope>
</reference>
<keyword evidence="7 12" id="KW-1133">Transmembrane helix</keyword>
<evidence type="ECO:0000256" key="12">
    <source>
        <dbReference type="SAM" id="Phobius"/>
    </source>
</evidence>
<keyword evidence="9 12" id="KW-0472">Membrane</keyword>
<dbReference type="InterPro" id="IPR026612">
    <property type="entry name" value="STRA6-like"/>
</dbReference>
<evidence type="ECO:0000256" key="1">
    <source>
        <dbReference type="ARBA" id="ARBA00004651"/>
    </source>
</evidence>
<gene>
    <name evidence="13" type="primary">stra6</name>
</gene>
<dbReference type="GO" id="GO:0034632">
    <property type="term" value="F:retinol transmembrane transporter activity"/>
    <property type="evidence" value="ECO:0007669"/>
    <property type="project" value="InterPro"/>
</dbReference>
<evidence type="ECO:0000256" key="7">
    <source>
        <dbReference type="ARBA" id="ARBA00022989"/>
    </source>
</evidence>
<feature type="transmembrane region" description="Helical" evidence="12">
    <location>
        <begin position="424"/>
        <end position="443"/>
    </location>
</feature>
<organism evidence="13 14">
    <name type="scientific">Callorhinchus milii</name>
    <name type="common">Ghost shark</name>
    <dbReference type="NCBI Taxonomy" id="7868"/>
    <lineage>
        <taxon>Eukaryota</taxon>
        <taxon>Metazoa</taxon>
        <taxon>Chordata</taxon>
        <taxon>Craniata</taxon>
        <taxon>Vertebrata</taxon>
        <taxon>Chondrichthyes</taxon>
        <taxon>Holocephali</taxon>
        <taxon>Chimaeriformes</taxon>
        <taxon>Callorhinchidae</taxon>
        <taxon>Callorhinchus</taxon>
    </lineage>
</organism>
<dbReference type="AlphaFoldDB" id="A0A4W3HKR5"/>
<dbReference type="STRING" id="7868.ENSCMIP00000015687"/>
<feature type="transmembrane region" description="Helical" evidence="12">
    <location>
        <begin position="279"/>
        <end position="302"/>
    </location>
</feature>
<evidence type="ECO:0000256" key="11">
    <source>
        <dbReference type="SAM" id="MobiDB-lite"/>
    </source>
</evidence>
<keyword evidence="6" id="KW-0845">Vitamin A</keyword>
<dbReference type="GO" id="GO:0016918">
    <property type="term" value="F:retinal binding"/>
    <property type="evidence" value="ECO:0007669"/>
    <property type="project" value="UniProtKB-KW"/>
</dbReference>
<evidence type="ECO:0000256" key="2">
    <source>
        <dbReference type="ARBA" id="ARBA00014411"/>
    </source>
</evidence>
<comment type="subcellular location">
    <subcellularLocation>
        <location evidence="1">Cell membrane</location>
        <topology evidence="1">Multi-pass membrane protein</topology>
    </subcellularLocation>
</comment>
<keyword evidence="3" id="KW-0813">Transport</keyword>
<evidence type="ECO:0000256" key="8">
    <source>
        <dbReference type="ARBA" id="ARBA00023072"/>
    </source>
</evidence>
<reference evidence="14" key="3">
    <citation type="journal article" date="2014" name="Nature">
        <title>Elephant shark genome provides unique insights into gnathostome evolution.</title>
        <authorList>
            <consortium name="International Elephant Shark Genome Sequencing Consortium"/>
            <person name="Venkatesh B."/>
            <person name="Lee A.P."/>
            <person name="Ravi V."/>
            <person name="Maurya A.K."/>
            <person name="Lian M.M."/>
            <person name="Swann J.B."/>
            <person name="Ohta Y."/>
            <person name="Flajnik M.F."/>
            <person name="Sutoh Y."/>
            <person name="Kasahara M."/>
            <person name="Hoon S."/>
            <person name="Gangu V."/>
            <person name="Roy S.W."/>
            <person name="Irimia M."/>
            <person name="Korzh V."/>
            <person name="Kondrychyn I."/>
            <person name="Lim Z.W."/>
            <person name="Tay B.H."/>
            <person name="Tohari S."/>
            <person name="Kong K.W."/>
            <person name="Ho S."/>
            <person name="Lorente-Galdos B."/>
            <person name="Quilez J."/>
            <person name="Marques-Bonet T."/>
            <person name="Raney B.J."/>
            <person name="Ingham P.W."/>
            <person name="Tay A."/>
            <person name="Hillier L.W."/>
            <person name="Minx P."/>
            <person name="Boehm T."/>
            <person name="Wilson R.K."/>
            <person name="Brenner S."/>
            <person name="Warren W.C."/>
        </authorList>
    </citation>
    <scope>NUCLEOTIDE SEQUENCE [LARGE SCALE GENOMIC DNA]</scope>
</reference>
<keyword evidence="4" id="KW-1003">Cell membrane</keyword>
<feature type="transmembrane region" description="Helical" evidence="12">
    <location>
        <begin position="493"/>
        <end position="517"/>
    </location>
</feature>
<reference evidence="13" key="4">
    <citation type="submission" date="2025-08" db="UniProtKB">
        <authorList>
            <consortium name="Ensembl"/>
        </authorList>
    </citation>
    <scope>IDENTIFICATION</scope>
</reference>
<dbReference type="OMA" id="TKDPMAK"/>
<protein>
    <recommendedName>
        <fullName evidence="2">Receptor for retinol uptake STRA6</fullName>
    </recommendedName>
</protein>
<feature type="region of interest" description="Disordered" evidence="11">
    <location>
        <begin position="645"/>
        <end position="666"/>
    </location>
</feature>
<dbReference type="KEGG" id="cmk:103188188"/>
<dbReference type="GO" id="GO:0005886">
    <property type="term" value="C:plasma membrane"/>
    <property type="evidence" value="ECO:0007669"/>
    <property type="project" value="UniProtKB-SubCell"/>
</dbReference>
<dbReference type="GeneID" id="103188188"/>
<reference evidence="14" key="2">
    <citation type="journal article" date="2007" name="PLoS Biol.">
        <title>Survey sequencing and comparative analysis of the elephant shark (Callorhinchus milii) genome.</title>
        <authorList>
            <person name="Venkatesh B."/>
            <person name="Kirkness E.F."/>
            <person name="Loh Y.H."/>
            <person name="Halpern A.L."/>
            <person name="Lee A.P."/>
            <person name="Johnson J."/>
            <person name="Dandona N."/>
            <person name="Viswanathan L.D."/>
            <person name="Tay A."/>
            <person name="Venter J.C."/>
            <person name="Strausberg R.L."/>
            <person name="Brenner S."/>
        </authorList>
    </citation>
    <scope>NUCLEOTIDE SEQUENCE [LARGE SCALE GENOMIC DNA]</scope>
</reference>
<dbReference type="Ensembl" id="ENSCMIT00000016007.1">
    <property type="protein sequence ID" value="ENSCMIP00000015687.1"/>
    <property type="gene ID" value="ENSCMIG00000007632.1"/>
</dbReference>
<dbReference type="GO" id="GO:0038023">
    <property type="term" value="F:signaling receptor activity"/>
    <property type="evidence" value="ECO:0007669"/>
    <property type="project" value="InterPro"/>
</dbReference>
<dbReference type="GO" id="GO:0019841">
    <property type="term" value="F:retinol binding"/>
    <property type="evidence" value="ECO:0007669"/>
    <property type="project" value="UniProtKB-KW"/>
</dbReference>
<feature type="transmembrane region" description="Helical" evidence="12">
    <location>
        <begin position="130"/>
        <end position="149"/>
    </location>
</feature>
<keyword evidence="14" id="KW-1185">Reference proteome</keyword>